<evidence type="ECO:0000313" key="9">
    <source>
        <dbReference type="Proteomes" id="UP001174909"/>
    </source>
</evidence>
<evidence type="ECO:0000256" key="4">
    <source>
        <dbReference type="ARBA" id="ARBA00023065"/>
    </source>
</evidence>
<feature type="domain" description="Calx-beta" evidence="7">
    <location>
        <begin position="641"/>
        <end position="758"/>
    </location>
</feature>
<keyword evidence="6" id="KW-0472">Membrane</keyword>
<feature type="domain" description="Calx-beta" evidence="7">
    <location>
        <begin position="894"/>
        <end position="998"/>
    </location>
</feature>
<sequence length="2525" mass="276962">MVFIDPIKILDDGVPETIESFSVSLEKGVEAEFLNIFPTTTPMEITIEDDDVAQVVFTEEIYTVTEGEDVYVEVCIALYDDVSLNSSSANGVFDISTTNVTATMEDYNPTPDPVTLVLMRGQDIVCSNITITDDLHVEEDELFNVTVTEGPHTFGAGVSILRGSAVVSIEDDDVAVVGFNQTQYTGMEGETLTVCMDILFPNATVLAMSDVQGTFNITGSDEPDIDIISGDTLFVLNSTSSRYCVYISLVSDGDIEGNENLLLSLEEIVTLDSFGVRLLHPNTTNITIIDRDFGLIGFSKTSYTVMEGKSETVCVGLNNENNIAPDVSITYTLKIIMSDAAQDVLFSTLSGEFFQGTFLSCHNVTVVDNNFAERDGTISLGIQNATLSNVNVSTTNVAVEDNDEIVVSMTIPVNRIDEGAGVNITVSYDNSAVSIGQGISVTGSVSKNELTDDYVLDPGSFSLSSDTNSAMISVEAVDDILFEDLMETFSISLSIDDPPVNVRILQSQLVIEIEDDEVVEIAFQQGRQNFSEDAGIGHPLLIEIVNSDRVRIPLPIGNSVSVCAVLVAESTNATEGMDFAVQLNMVAFRNSTTQPPQSVVLNILQDTLVEGHEVINITLTDLMIYSIDHPGGAIFGENKTVLVTILDNDQYIVGFNRTAYMGTEGGHVEVCIDTMAGTLQSGVTLAYLVGAPREDATQPAGSMADTAMVYNTTSGEGDFAMTTLRINLNSQNTDGCVMVQLIEDEIVEINETFYVQLEQVVSSDDLRFPLSPEYAVITIIDDDEIKLGFTAEEYIFNENTTFNITVQRENPVTVSSTFSVIVRRLPESNATDDDFSVMGGFNVTLAFGGNDERQSFQLTLLPDDIGEGPETIELQIVVPAGELGGVVPGTINRTTIVIVDDDYIEYQFTETDYIITEDTTVPVCVMIISGDVIFTPGGFLTLRFLTSPITATYNVDYNDTTDPMMITLTDNLRMDCVNITIFADELVEGMEYFQLYFETVDQLGSYSVIDNSSREITIFDTNVADVGFNFSVYSIEESDAIVYFCVVVLDGQLTEAVSLTYNLSSRPDSATADADYIPVVIPDQGELNHTHLHACHMMNILDDELVEPPESIVVSITPTGPTQEFINLFDIVREETVVQIIDDDTVTIGFERSMYIVEEDAGSVDVCLRFRGPLKNDSFVELNITINSNISGDHAAVPVPGTLRLDMNDTLECVTINITDDIIVEGTEVFTVHFDETDGNMIMIAGDNTVPVFIEDDEEVILQFVQQSYTFAESSNTSDAVIGVTIVNYNEVVIMNDISFRVTNTSGNATYLEDFAFVHGNGEISIPVGQNSTTFMLIITDDVIVEGIEDSVLVISSPDIGSIAPDNVVHMYSTTVFIVDNDDATIGFASTTYTYAEGVRPVCVTLMNGTLQYNVVIRYSVFNLSTDGNYDDYEPVNEVGEITSQTQTFCHNITIIDDNLVESLEDVDVMIVEEFNVASVFLSPDISTITIDDDDSVLVGFGSEMYSSIETGGALVEVTIVREDDLISVHDFTVRLLLSPDSNATVGNDFRIDGGSSQLTIDFEKTQSSTNVSVTILGDDIGEGDELIILNLETDGPNNINVGSINDTTVITIDEDDFIEVAFTEDTYTVSEGEAREVCVMIMGGNGVMLPSGGTVDVLVSTSPTAGVEPETDYQPALNPVRGILNGTRNITCFTFTSLEDILVEGTEDVSVSFSFMNKIGSFVPQGNAIVAIADNDYFEVDFEYASYTVGEEGGRINDTVYIVKMRDNTLLQEYTLTVDVVHSQGPYPAVLGRDFEVDLPPLTVTFEVNDIRKPVPFTLLDDEFEEGFENFTLQLSDASSDETVLIVKGSAMVHIKDDDVVVIGFERSVYVVFEGQKTEICVSILNRELSTDDHRNFTIMTTQLNQDPAESNKDFMVILGQTTFIARDPNVTRRCFDLETVDDALLEPPERLNMSGSPISHFIEFNPSSTTIWIVDDDSLLLPVPDVSTLDCVSQTEQQTTLRVTCTPSDDAARVAELVCSVDGEPLKPCSTLSNRRKKRAAEPQVVTLDLLDYQDGVHVLEIVGLTQVTEILRGTVQFHGLARPFNLDCVDEITETGLIDVTCSTERVLESLTCTIDGGNPDVCALKFVLDPDDYEEGTHMVVITAINLLGEIKYYNFTFVSAKPQAVSIWDDREFVAAIAIAGVAFIILMLLMLAICLLIFYHRKVNKLNKYGLDLRSENEYVGIDRNLSYRDHDMPDDVELVDYSHRPPDIRAPQRGAARPASRASSSAAARSISRDPSQRERPVSEASTVVVETPTATTFHVPPPPGPTLKPTEAPVAPVRATVTVVQQQHRAPDHVTTDQYSQEDVGDVQTEEELLLAASGGLGSGSESRGLKISRRHSVEVEKKPKSRKKVDDETSRTASLSGSRVHRTDSGGGAYSIPQGKELQTAKEWEAALQREFDEEMAKEKESVRARERRREMEQRERRTTREQVNREMRAEARRERERERDAAKERRLVEEARSPTTRGETSPESPGPESFL</sequence>
<proteinExistence type="predicted"/>
<dbReference type="GO" id="GO:0007154">
    <property type="term" value="P:cell communication"/>
    <property type="evidence" value="ECO:0007669"/>
    <property type="project" value="InterPro"/>
</dbReference>
<comment type="caution">
    <text evidence="8">The sequence shown here is derived from an EMBL/GenBank/DDBJ whole genome shotgun (WGS) entry which is preliminary data.</text>
</comment>
<feature type="compositionally biased region" description="Polar residues" evidence="5">
    <location>
        <begin position="2507"/>
        <end position="2517"/>
    </location>
</feature>
<keyword evidence="9" id="KW-1185">Reference proteome</keyword>
<evidence type="ECO:0000259" key="7">
    <source>
        <dbReference type="SMART" id="SM00237"/>
    </source>
</evidence>
<protein>
    <submittedName>
        <fullName evidence="8">FRAS1-related extracellular matrix protein 2</fullName>
    </submittedName>
</protein>
<feature type="domain" description="Calx-beta" evidence="7">
    <location>
        <begin position="1014"/>
        <end position="1117"/>
    </location>
</feature>
<feature type="compositionally biased region" description="Basic and acidic residues" evidence="5">
    <location>
        <begin position="2384"/>
        <end position="2403"/>
    </location>
</feature>
<feature type="domain" description="Calx-beta" evidence="7">
    <location>
        <begin position="775"/>
        <end position="877"/>
    </location>
</feature>
<keyword evidence="4" id="KW-0406">Ion transport</keyword>
<feature type="domain" description="Calx-beta" evidence="7">
    <location>
        <begin position="1608"/>
        <end position="1715"/>
    </location>
</feature>
<dbReference type="InterPro" id="IPR003644">
    <property type="entry name" value="Calx_beta"/>
</dbReference>
<feature type="compositionally biased region" description="Basic and acidic residues" evidence="5">
    <location>
        <begin position="2278"/>
        <end position="2289"/>
    </location>
</feature>
<feature type="region of interest" description="Disordered" evidence="5">
    <location>
        <begin position="2245"/>
        <end position="2319"/>
    </location>
</feature>
<dbReference type="PANTHER" id="PTHR11878">
    <property type="entry name" value="SODIUM/CALCIUM EXCHANGER"/>
    <property type="match status" value="1"/>
</dbReference>
<dbReference type="EMBL" id="CASHTH010002884">
    <property type="protein sequence ID" value="CAI8036613.1"/>
    <property type="molecule type" value="Genomic_DNA"/>
</dbReference>
<keyword evidence="6" id="KW-1133">Transmembrane helix</keyword>
<keyword evidence="2" id="KW-0677">Repeat</keyword>
<keyword evidence="4" id="KW-0813">Transport</keyword>
<dbReference type="SMART" id="SM00237">
    <property type="entry name" value="Calx_beta"/>
    <property type="match status" value="9"/>
</dbReference>
<feature type="domain" description="Calx-beta" evidence="7">
    <location>
        <begin position="1729"/>
        <end position="1837"/>
    </location>
</feature>
<dbReference type="GO" id="GO:0016020">
    <property type="term" value="C:membrane"/>
    <property type="evidence" value="ECO:0007669"/>
    <property type="project" value="InterPro"/>
</dbReference>
<reference evidence="8" key="1">
    <citation type="submission" date="2023-03" db="EMBL/GenBank/DDBJ databases">
        <authorList>
            <person name="Steffen K."/>
            <person name="Cardenas P."/>
        </authorList>
    </citation>
    <scope>NUCLEOTIDE SEQUENCE</scope>
</reference>
<evidence type="ECO:0000256" key="3">
    <source>
        <dbReference type="ARBA" id="ARBA00022837"/>
    </source>
</evidence>
<organism evidence="8 9">
    <name type="scientific">Geodia barretti</name>
    <name type="common">Barrett's horny sponge</name>
    <dbReference type="NCBI Taxonomy" id="519541"/>
    <lineage>
        <taxon>Eukaryota</taxon>
        <taxon>Metazoa</taxon>
        <taxon>Porifera</taxon>
        <taxon>Demospongiae</taxon>
        <taxon>Heteroscleromorpha</taxon>
        <taxon>Tetractinellida</taxon>
        <taxon>Astrophorina</taxon>
        <taxon>Geodiidae</taxon>
        <taxon>Geodia</taxon>
    </lineage>
</organism>
<keyword evidence="6" id="KW-0812">Transmembrane</keyword>
<feature type="region of interest" description="Disordered" evidence="5">
    <location>
        <begin position="2366"/>
        <end position="2525"/>
    </location>
</feature>
<name>A0AA35SVE3_GEOBA</name>
<evidence type="ECO:0000313" key="8">
    <source>
        <dbReference type="EMBL" id="CAI8036613.1"/>
    </source>
</evidence>
<gene>
    <name evidence="8" type="ORF">GBAR_LOCUS20504</name>
</gene>
<dbReference type="GO" id="GO:0030001">
    <property type="term" value="P:metal ion transport"/>
    <property type="evidence" value="ECO:0007669"/>
    <property type="project" value="TreeGrafter"/>
</dbReference>
<evidence type="ECO:0000256" key="5">
    <source>
        <dbReference type="SAM" id="MobiDB-lite"/>
    </source>
</evidence>
<dbReference type="InterPro" id="IPR051171">
    <property type="entry name" value="CaCA"/>
</dbReference>
<keyword evidence="3" id="KW-0106">Calcium</keyword>
<keyword evidence="1" id="KW-0732">Signal</keyword>
<accession>A0AA35SVE3</accession>
<feature type="transmembrane region" description="Helical" evidence="6">
    <location>
        <begin position="2178"/>
        <end position="2205"/>
    </location>
</feature>
<dbReference type="Proteomes" id="UP001174909">
    <property type="component" value="Unassembled WGS sequence"/>
</dbReference>
<feature type="compositionally biased region" description="Low complexity" evidence="5">
    <location>
        <begin position="2256"/>
        <end position="2277"/>
    </location>
</feature>
<dbReference type="SUPFAM" id="SSF141072">
    <property type="entry name" value="CalX-like"/>
    <property type="match status" value="14"/>
</dbReference>
<feature type="domain" description="Calx-beta" evidence="7">
    <location>
        <begin position="1487"/>
        <end position="1593"/>
    </location>
</feature>
<dbReference type="InterPro" id="IPR038081">
    <property type="entry name" value="CalX-like_sf"/>
</dbReference>
<evidence type="ECO:0000256" key="1">
    <source>
        <dbReference type="ARBA" id="ARBA00022729"/>
    </source>
</evidence>
<dbReference type="Gene3D" id="2.60.40.2030">
    <property type="match status" value="12"/>
</dbReference>
<evidence type="ECO:0000256" key="2">
    <source>
        <dbReference type="ARBA" id="ARBA00022737"/>
    </source>
</evidence>
<feature type="domain" description="Calx-beta" evidence="7">
    <location>
        <begin position="1136"/>
        <end position="1235"/>
    </location>
</feature>
<feature type="compositionally biased region" description="Basic and acidic residues" evidence="5">
    <location>
        <begin position="2432"/>
        <end position="2506"/>
    </location>
</feature>
<dbReference type="PANTHER" id="PTHR11878:SF65">
    <property type="entry name" value="NA_CA-EXCHANGE PROTEIN, ISOFORM G"/>
    <property type="match status" value="1"/>
</dbReference>
<feature type="domain" description="Calx-beta" evidence="7">
    <location>
        <begin position="43"/>
        <end position="148"/>
    </location>
</feature>
<evidence type="ECO:0000256" key="6">
    <source>
        <dbReference type="SAM" id="Phobius"/>
    </source>
</evidence>
<dbReference type="Pfam" id="PF03160">
    <property type="entry name" value="Calx-beta"/>
    <property type="match status" value="9"/>
</dbReference>